<evidence type="ECO:0000259" key="7">
    <source>
        <dbReference type="PROSITE" id="PS50110"/>
    </source>
</evidence>
<dbReference type="InterPro" id="IPR058245">
    <property type="entry name" value="NreC/VraR/RcsB-like_REC"/>
</dbReference>
<dbReference type="PROSITE" id="PS50110">
    <property type="entry name" value="RESPONSE_REGULATORY"/>
    <property type="match status" value="1"/>
</dbReference>
<evidence type="ECO:0000256" key="5">
    <source>
        <dbReference type="PROSITE-ProRule" id="PRU00169"/>
    </source>
</evidence>
<feature type="modified residue" description="4-aspartylphosphate" evidence="5">
    <location>
        <position position="61"/>
    </location>
</feature>
<keyword evidence="2" id="KW-0805">Transcription regulation</keyword>
<evidence type="ECO:0000259" key="6">
    <source>
        <dbReference type="PROSITE" id="PS50043"/>
    </source>
</evidence>
<proteinExistence type="predicted"/>
<dbReference type="InterPro" id="IPR039420">
    <property type="entry name" value="WalR-like"/>
</dbReference>
<dbReference type="Pfam" id="PF00072">
    <property type="entry name" value="Response_reg"/>
    <property type="match status" value="1"/>
</dbReference>
<evidence type="ECO:0000256" key="4">
    <source>
        <dbReference type="ARBA" id="ARBA00023163"/>
    </source>
</evidence>
<dbReference type="PRINTS" id="PR00038">
    <property type="entry name" value="HTHLUXR"/>
</dbReference>
<dbReference type="PANTHER" id="PTHR43214:SF24">
    <property type="entry name" value="TRANSCRIPTIONAL REGULATORY PROTEIN NARL-RELATED"/>
    <property type="match status" value="1"/>
</dbReference>
<dbReference type="SUPFAM" id="SSF46894">
    <property type="entry name" value="C-terminal effector domain of the bipartite response regulators"/>
    <property type="match status" value="1"/>
</dbReference>
<dbReference type="InterPro" id="IPR000792">
    <property type="entry name" value="Tscrpt_reg_LuxR_C"/>
</dbReference>
<dbReference type="RefSeq" id="WP_239119456.1">
    <property type="nucleotide sequence ID" value="NZ_BOOR01000053.1"/>
</dbReference>
<dbReference type="GO" id="GO:0000160">
    <property type="term" value="P:phosphorelay signal transduction system"/>
    <property type="evidence" value="ECO:0007669"/>
    <property type="project" value="InterPro"/>
</dbReference>
<keyword evidence="9" id="KW-1185">Reference proteome</keyword>
<dbReference type="PROSITE" id="PS50043">
    <property type="entry name" value="HTH_LUXR_2"/>
    <property type="match status" value="1"/>
</dbReference>
<dbReference type="SUPFAM" id="SSF52172">
    <property type="entry name" value="CheY-like"/>
    <property type="match status" value="1"/>
</dbReference>
<dbReference type="InterPro" id="IPR011006">
    <property type="entry name" value="CheY-like_superfamily"/>
</dbReference>
<dbReference type="PROSITE" id="PS00622">
    <property type="entry name" value="HTH_LUXR_1"/>
    <property type="match status" value="1"/>
</dbReference>
<name>A0A8J3XYN8_9ACTN</name>
<dbReference type="Gene3D" id="3.40.50.2300">
    <property type="match status" value="1"/>
</dbReference>
<evidence type="ECO:0000256" key="2">
    <source>
        <dbReference type="ARBA" id="ARBA00023015"/>
    </source>
</evidence>
<dbReference type="AlphaFoldDB" id="A0A8J3XYN8"/>
<dbReference type="EMBL" id="BOOR01000053">
    <property type="protein sequence ID" value="GII57501.1"/>
    <property type="molecule type" value="Genomic_DNA"/>
</dbReference>
<feature type="domain" description="Response regulatory" evidence="7">
    <location>
        <begin position="10"/>
        <end position="126"/>
    </location>
</feature>
<evidence type="ECO:0000256" key="1">
    <source>
        <dbReference type="ARBA" id="ARBA00022553"/>
    </source>
</evidence>
<dbReference type="PANTHER" id="PTHR43214">
    <property type="entry name" value="TWO-COMPONENT RESPONSE REGULATOR"/>
    <property type="match status" value="1"/>
</dbReference>
<dbReference type="InterPro" id="IPR016032">
    <property type="entry name" value="Sig_transdc_resp-reg_C-effctor"/>
</dbReference>
<sequence>MTDTSVNRIRVLLADDEVLIRGGVKAVLATDPVIEVVAEAEDGHQVIDLVQRHHPDVVLLDIRMPRLDGLIAMKEILAIAPQTKIIILTTFGEDDYIRSAFIEGAAGFLLKAADPRELISGVHAVMGGAAYLSPRIAQWVISQYRDSSRKRTSDAQQRVQRLTERERDVLAMLGAGLSNAEIGRRLYLVEGTVKGYVTSILIKLDARNRVQAAIIANEARLVPEQWP</sequence>
<dbReference type="GO" id="GO:0006355">
    <property type="term" value="P:regulation of DNA-templated transcription"/>
    <property type="evidence" value="ECO:0007669"/>
    <property type="project" value="InterPro"/>
</dbReference>
<protein>
    <submittedName>
        <fullName evidence="8">DNA-binding response regulator</fullName>
    </submittedName>
</protein>
<keyword evidence="4" id="KW-0804">Transcription</keyword>
<dbReference type="InterPro" id="IPR001789">
    <property type="entry name" value="Sig_transdc_resp-reg_receiver"/>
</dbReference>
<reference evidence="8" key="1">
    <citation type="submission" date="2021-01" db="EMBL/GenBank/DDBJ databases">
        <title>Whole genome shotgun sequence of Planotetraspora thailandica NBRC 104271.</title>
        <authorList>
            <person name="Komaki H."/>
            <person name="Tamura T."/>
        </authorList>
    </citation>
    <scope>NUCLEOTIDE SEQUENCE</scope>
    <source>
        <strain evidence="8">NBRC 104271</strain>
    </source>
</reference>
<evidence type="ECO:0000313" key="9">
    <source>
        <dbReference type="Proteomes" id="UP000605992"/>
    </source>
</evidence>
<dbReference type="CDD" id="cd06170">
    <property type="entry name" value="LuxR_C_like"/>
    <property type="match status" value="1"/>
</dbReference>
<keyword evidence="3 8" id="KW-0238">DNA-binding</keyword>
<accession>A0A8J3XYN8</accession>
<comment type="caution">
    <text evidence="8">The sequence shown here is derived from an EMBL/GenBank/DDBJ whole genome shotgun (WGS) entry which is preliminary data.</text>
</comment>
<evidence type="ECO:0000256" key="3">
    <source>
        <dbReference type="ARBA" id="ARBA00023125"/>
    </source>
</evidence>
<dbReference type="Pfam" id="PF00196">
    <property type="entry name" value="GerE"/>
    <property type="match status" value="1"/>
</dbReference>
<dbReference type="CDD" id="cd17535">
    <property type="entry name" value="REC_NarL-like"/>
    <property type="match status" value="1"/>
</dbReference>
<evidence type="ECO:0000313" key="8">
    <source>
        <dbReference type="EMBL" id="GII57501.1"/>
    </source>
</evidence>
<organism evidence="8 9">
    <name type="scientific">Planotetraspora thailandica</name>
    <dbReference type="NCBI Taxonomy" id="487172"/>
    <lineage>
        <taxon>Bacteria</taxon>
        <taxon>Bacillati</taxon>
        <taxon>Actinomycetota</taxon>
        <taxon>Actinomycetes</taxon>
        <taxon>Streptosporangiales</taxon>
        <taxon>Streptosporangiaceae</taxon>
        <taxon>Planotetraspora</taxon>
    </lineage>
</organism>
<gene>
    <name evidence="8" type="ORF">Pth03_58900</name>
</gene>
<dbReference type="SMART" id="SM00421">
    <property type="entry name" value="HTH_LUXR"/>
    <property type="match status" value="1"/>
</dbReference>
<dbReference type="Proteomes" id="UP000605992">
    <property type="component" value="Unassembled WGS sequence"/>
</dbReference>
<feature type="domain" description="HTH luxR-type" evidence="6">
    <location>
        <begin position="155"/>
        <end position="220"/>
    </location>
</feature>
<dbReference type="GO" id="GO:0003677">
    <property type="term" value="F:DNA binding"/>
    <property type="evidence" value="ECO:0007669"/>
    <property type="project" value="UniProtKB-KW"/>
</dbReference>
<dbReference type="SMART" id="SM00448">
    <property type="entry name" value="REC"/>
    <property type="match status" value="1"/>
</dbReference>
<keyword evidence="1 5" id="KW-0597">Phosphoprotein</keyword>